<sequence>MSTTTTETTTGVEHGDLRDSPSALKLGVFSFNASGGLNITTEPRKYHVSWEHTSAIARQAEKMGLEFVLPVAKWRGYGGETDFYGESYETLTWAAGIAAQTSRITVGATVHVPVIHPTFVAKAGATVDHISGGRLALNVVMGWYPKEIGQFGLTPADHDIRYEHGDEWVTLLKRLWTEDEPFDVDGRWTSAWSALSKPKPVRRPLLINAGTSPAGVDFTARHCDISLASRNALEGSDTFVGDIRTTAREKYGRDLRVINVAHVICADTEKEARRRRELLAENGDKVAADNFMDFLGIGSQSYEETLKLYRDYFYTSGAALPLIGTPEQVAEQMVAASRAGFDGLALGFFDYLDEMTAFEETVMPLLREAGIHT</sequence>
<dbReference type="SUPFAM" id="SSF51679">
    <property type="entry name" value="Bacterial luciferase-like"/>
    <property type="match status" value="1"/>
</dbReference>
<keyword evidence="4" id="KW-0503">Monooxygenase</keyword>
<organism evidence="6 7">
    <name type="scientific">Actinomycetospora flava</name>
    <dbReference type="NCBI Taxonomy" id="3129232"/>
    <lineage>
        <taxon>Bacteria</taxon>
        <taxon>Bacillati</taxon>
        <taxon>Actinomycetota</taxon>
        <taxon>Actinomycetes</taxon>
        <taxon>Pseudonocardiales</taxon>
        <taxon>Pseudonocardiaceae</taxon>
        <taxon>Actinomycetospora</taxon>
    </lineage>
</organism>
<dbReference type="GO" id="GO:0016491">
    <property type="term" value="F:oxidoreductase activity"/>
    <property type="evidence" value="ECO:0007669"/>
    <property type="project" value="UniProtKB-KW"/>
</dbReference>
<dbReference type="Pfam" id="PF00296">
    <property type="entry name" value="Bac_luciferase"/>
    <property type="match status" value="1"/>
</dbReference>
<keyword evidence="1" id="KW-0285">Flavoprotein</keyword>
<dbReference type="InterPro" id="IPR050172">
    <property type="entry name" value="SsuD_RutA_monooxygenase"/>
</dbReference>
<dbReference type="PANTHER" id="PTHR42847:SF4">
    <property type="entry name" value="ALKANESULFONATE MONOOXYGENASE-RELATED"/>
    <property type="match status" value="1"/>
</dbReference>
<dbReference type="EC" id="1.-.-.-" evidence="6"/>
<dbReference type="InterPro" id="IPR036661">
    <property type="entry name" value="Luciferase-like_sf"/>
</dbReference>
<evidence type="ECO:0000256" key="4">
    <source>
        <dbReference type="ARBA" id="ARBA00023033"/>
    </source>
</evidence>
<dbReference type="Gene3D" id="3.20.20.30">
    <property type="entry name" value="Luciferase-like domain"/>
    <property type="match status" value="1"/>
</dbReference>
<dbReference type="CDD" id="cd01094">
    <property type="entry name" value="Alkanesulfonate_monoxygenase"/>
    <property type="match status" value="1"/>
</dbReference>
<proteinExistence type="predicted"/>
<evidence type="ECO:0000256" key="2">
    <source>
        <dbReference type="ARBA" id="ARBA00022643"/>
    </source>
</evidence>
<protein>
    <submittedName>
        <fullName evidence="6">LLM class flavin-dependent oxidoreductase</fullName>
        <ecNumber evidence="6">1.-.-.-</ecNumber>
    </submittedName>
</protein>
<gene>
    <name evidence="6" type="ORF">WCD58_20820</name>
</gene>
<evidence type="ECO:0000313" key="6">
    <source>
        <dbReference type="EMBL" id="MEJ2863616.1"/>
    </source>
</evidence>
<name>A0ABU8M9B2_9PSEU</name>
<evidence type="ECO:0000256" key="3">
    <source>
        <dbReference type="ARBA" id="ARBA00023002"/>
    </source>
</evidence>
<dbReference type="EMBL" id="JBBEGM010000009">
    <property type="protein sequence ID" value="MEJ2863616.1"/>
    <property type="molecule type" value="Genomic_DNA"/>
</dbReference>
<dbReference type="RefSeq" id="WP_337704979.1">
    <property type="nucleotide sequence ID" value="NZ_JBBEGM010000009.1"/>
</dbReference>
<comment type="caution">
    <text evidence="6">The sequence shown here is derived from an EMBL/GenBank/DDBJ whole genome shotgun (WGS) entry which is preliminary data.</text>
</comment>
<dbReference type="Proteomes" id="UP001369736">
    <property type="component" value="Unassembled WGS sequence"/>
</dbReference>
<dbReference type="PANTHER" id="PTHR42847">
    <property type="entry name" value="ALKANESULFONATE MONOOXYGENASE"/>
    <property type="match status" value="1"/>
</dbReference>
<reference evidence="6 7" key="1">
    <citation type="submission" date="2024-03" db="EMBL/GenBank/DDBJ databases">
        <title>Actinomycetospora sp. OC33-EN07, a novel actinomycete isolated from wild orchid (Aerides multiflora).</title>
        <authorList>
            <person name="Suriyachadkun C."/>
        </authorList>
    </citation>
    <scope>NUCLEOTIDE SEQUENCE [LARGE SCALE GENOMIC DNA]</scope>
    <source>
        <strain evidence="6 7">OC33-EN07</strain>
    </source>
</reference>
<keyword evidence="3 6" id="KW-0560">Oxidoreductase</keyword>
<dbReference type="InterPro" id="IPR011251">
    <property type="entry name" value="Luciferase-like_dom"/>
</dbReference>
<keyword evidence="7" id="KW-1185">Reference proteome</keyword>
<feature type="domain" description="Luciferase-like" evidence="5">
    <location>
        <begin position="25"/>
        <end position="342"/>
    </location>
</feature>
<evidence type="ECO:0000256" key="1">
    <source>
        <dbReference type="ARBA" id="ARBA00022630"/>
    </source>
</evidence>
<evidence type="ECO:0000259" key="5">
    <source>
        <dbReference type="Pfam" id="PF00296"/>
    </source>
</evidence>
<keyword evidence="2" id="KW-0288">FMN</keyword>
<evidence type="ECO:0000313" key="7">
    <source>
        <dbReference type="Proteomes" id="UP001369736"/>
    </source>
</evidence>
<accession>A0ABU8M9B2</accession>